<dbReference type="SMART" id="SM00939">
    <property type="entry name" value="PepX_C"/>
    <property type="match status" value="1"/>
</dbReference>
<dbReference type="InterPro" id="IPR008979">
    <property type="entry name" value="Galactose-bd-like_sf"/>
</dbReference>
<comment type="caution">
    <text evidence="3">The sequence shown here is derived from an EMBL/GenBank/DDBJ whole genome shotgun (WGS) entry which is preliminary data.</text>
</comment>
<evidence type="ECO:0000313" key="3">
    <source>
        <dbReference type="EMBL" id="KMT60287.1"/>
    </source>
</evidence>
<dbReference type="Gene3D" id="3.40.50.1820">
    <property type="entry name" value="alpha/beta hydrolase"/>
    <property type="match status" value="1"/>
</dbReference>
<dbReference type="PANTHER" id="PTHR43056:SF10">
    <property type="entry name" value="COCE_NOND FAMILY, PUTATIVE (AFU_ORTHOLOGUE AFUA_7G00600)-RELATED"/>
    <property type="match status" value="1"/>
</dbReference>
<dbReference type="Gene3D" id="2.60.120.260">
    <property type="entry name" value="Galactose-binding domain-like"/>
    <property type="match status" value="1"/>
</dbReference>
<dbReference type="OrthoDB" id="319764at2"/>
<dbReference type="PATRIC" id="fig|1430899.3.peg.926"/>
<dbReference type="PANTHER" id="PTHR43056">
    <property type="entry name" value="PEPTIDASE S9 PROLYL OLIGOPEPTIDASE"/>
    <property type="match status" value="1"/>
</dbReference>
<dbReference type="EMBL" id="AZHO01000010">
    <property type="protein sequence ID" value="KMT60287.1"/>
    <property type="molecule type" value="Genomic_DNA"/>
</dbReference>
<dbReference type="GO" id="GO:0008239">
    <property type="term" value="F:dipeptidyl-peptidase activity"/>
    <property type="evidence" value="ECO:0007669"/>
    <property type="project" value="InterPro"/>
</dbReference>
<evidence type="ECO:0000313" key="4">
    <source>
        <dbReference type="Proteomes" id="UP000052258"/>
    </source>
</evidence>
<dbReference type="AlphaFoldDB" id="A0A0J8GC89"/>
<dbReference type="RefSeq" id="WP_007477858.1">
    <property type="nucleotide sequence ID" value="NZ_KQ130613.1"/>
</dbReference>
<feature type="domain" description="Xaa-Pro dipeptidyl-peptidase C-terminal" evidence="2">
    <location>
        <begin position="312"/>
        <end position="558"/>
    </location>
</feature>
<evidence type="ECO:0000256" key="1">
    <source>
        <dbReference type="ARBA" id="ARBA00022801"/>
    </source>
</evidence>
<dbReference type="SUPFAM" id="SSF49785">
    <property type="entry name" value="Galactose-binding domain-like"/>
    <property type="match status" value="1"/>
</dbReference>
<gene>
    <name evidence="3" type="ORF">X560_0899</name>
</gene>
<dbReference type="InterPro" id="IPR000383">
    <property type="entry name" value="Xaa-Pro-like_dom"/>
</dbReference>
<dbReference type="Pfam" id="PF08530">
    <property type="entry name" value="PepX_C"/>
    <property type="match status" value="1"/>
</dbReference>
<dbReference type="Gene3D" id="1.10.3020.10">
    <property type="entry name" value="alpha-amino acid ester hydrolase ( Helical cap domain)"/>
    <property type="match status" value="1"/>
</dbReference>
<organism evidence="3 4">
    <name type="scientific">Listeria fleischmannii 1991</name>
    <dbReference type="NCBI Taxonomy" id="1430899"/>
    <lineage>
        <taxon>Bacteria</taxon>
        <taxon>Bacillati</taxon>
        <taxon>Bacillota</taxon>
        <taxon>Bacilli</taxon>
        <taxon>Bacillales</taxon>
        <taxon>Listeriaceae</taxon>
        <taxon>Listeria</taxon>
    </lineage>
</organism>
<accession>A0A0J8GC89</accession>
<reference evidence="3 4" key="1">
    <citation type="journal article" date="2015" name="Genome Biol. Evol.">
        <title>Comparative Genomics of Listeria Sensu Lato: Genus-Wide Differences in Evolutionary Dynamics and the Progressive Gain of Complex, Potentially Pathogenicity-Related Traits through Lateral Gene Transfer.</title>
        <authorList>
            <person name="Chiara M."/>
            <person name="Caruso M."/>
            <person name="D'Erchia A.M."/>
            <person name="Manzari C."/>
            <person name="Fraccalvieri R."/>
            <person name="Goffredo E."/>
            <person name="Latorre L."/>
            <person name="Miccolupo A."/>
            <person name="Padalino I."/>
            <person name="Santagada G."/>
            <person name="Chiocco D."/>
            <person name="Pesole G."/>
            <person name="Horner D.S."/>
            <person name="Parisi A."/>
        </authorList>
    </citation>
    <scope>NUCLEOTIDE SEQUENCE [LARGE SCALE GENOMIC DNA]</scope>
    <source>
        <strain evidence="3 4">1991</strain>
    </source>
</reference>
<sequence length="563" mass="62844">MEAKRIVLERNVAMKTRDGVTLMADIYRPEEGKYPVLLTRLPYSKEYGLNFMRAEILAEAGYVVIVQDVRGRYSSAGKFVPYVAEANDGFDTIQWAANLPYANGVVGMFGLSYYGYTQMLAAISGAPELKAIAPVMAQNSMTDVFNDHNGALELGMWETWNLESMLPNLIAREGETAKRTERLQGILNDLDNINSWYDFKPYVEWPPIVKTGVMSYFSDLMKLPSGDAHWEKLTVRDNYEKVNVPGLHIAGWYDCFLDKTIANFENGHKRGLGDRLIIGPWTHANFTQYIGERDFSSAANKFSGPNMHKIHLEWFDHHLKGADMAEQEAVLYFAMGANEWRSAINWPLPNTRYTPFYFESDGSANTRNGDGRLSTRLPEGDGKPDFYTYNPENPVPSNGGGTLHKGLQVDGPKNQAALELREDVLCYTSLPLEEEMEVTGPVSVELYAKTDAVNTDFTAKLVDVAPDGTAFNLADGIIRASSVYKNGIAQNILKYTIDLWAVSNVFLKGHMIRVEISSSNFPRFDPNPNTGGSFIDTTASVPAHQTIFHDAAHPSCIILPIIR</sequence>
<dbReference type="InterPro" id="IPR029058">
    <property type="entry name" value="AB_hydrolase_fold"/>
</dbReference>
<dbReference type="Pfam" id="PF02129">
    <property type="entry name" value="Peptidase_S15"/>
    <property type="match status" value="1"/>
</dbReference>
<keyword evidence="1 3" id="KW-0378">Hydrolase</keyword>
<dbReference type="Proteomes" id="UP000052258">
    <property type="component" value="Unassembled WGS sequence"/>
</dbReference>
<evidence type="ECO:0000259" key="2">
    <source>
        <dbReference type="SMART" id="SM00939"/>
    </source>
</evidence>
<keyword evidence="4" id="KW-1185">Reference proteome</keyword>
<dbReference type="SUPFAM" id="SSF53474">
    <property type="entry name" value="alpha/beta-Hydrolases"/>
    <property type="match status" value="1"/>
</dbReference>
<proteinExistence type="predicted"/>
<dbReference type="InterPro" id="IPR050585">
    <property type="entry name" value="Xaa-Pro_dipeptidyl-ppase/CocE"/>
</dbReference>
<dbReference type="InterPro" id="IPR005674">
    <property type="entry name" value="CocE/Ser_esterase"/>
</dbReference>
<name>A0A0J8GC89_9LIST</name>
<protein>
    <submittedName>
        <fullName evidence="3">CocE/NonD family hydrolase</fullName>
    </submittedName>
</protein>
<dbReference type="NCBIfam" id="TIGR00976">
    <property type="entry name" value="CocE_NonD"/>
    <property type="match status" value="1"/>
</dbReference>
<dbReference type="InterPro" id="IPR013736">
    <property type="entry name" value="Xaa-Pro_dipept_C"/>
</dbReference>